<dbReference type="InterPro" id="IPR039143">
    <property type="entry name" value="GNPNAT1-like"/>
</dbReference>
<dbReference type="InterPro" id="IPR000182">
    <property type="entry name" value="GNAT_dom"/>
</dbReference>
<dbReference type="InterPro" id="IPR016181">
    <property type="entry name" value="Acyl_CoA_acyltransferase"/>
</dbReference>
<protein>
    <recommendedName>
        <fullName evidence="1">Glucosamine 6-phosphate N-acetyltransferase</fullName>
        <ecNumber evidence="1">2.3.1.4</ecNumber>
    </recommendedName>
</protein>
<dbReference type="GO" id="GO:0006048">
    <property type="term" value="P:UDP-N-acetylglucosamine biosynthetic process"/>
    <property type="evidence" value="ECO:0007669"/>
    <property type="project" value="UniProtKB-UniRule"/>
</dbReference>
<dbReference type="Pfam" id="PF00583">
    <property type="entry name" value="Acetyltransf_1"/>
    <property type="match status" value="1"/>
</dbReference>
<comment type="similarity">
    <text evidence="1">Belongs to the acetyltransferase family. GNA1 subfamily.</text>
</comment>
<evidence type="ECO:0000313" key="3">
    <source>
        <dbReference type="EMBL" id="GME72564.1"/>
    </source>
</evidence>
<accession>A0A9W6T2C6</accession>
<dbReference type="AlphaFoldDB" id="A0A9W6T2C6"/>
<comment type="caution">
    <text evidence="3">The sequence shown here is derived from an EMBL/GenBank/DDBJ whole genome shotgun (WGS) entry which is preliminary data.</text>
</comment>
<dbReference type="EC" id="2.3.1.4" evidence="1"/>
<sequence>MSIEIPALPEGYSTRRVEKGDYHKGYLKVLSGLTTVGEVSEELFSGTIDKWDTFKDIYQCLVVLNAEGLVVGTGNIIIEQKIIHGCSKVGHIEDISIDEEQQGKKLGLILIRSLLKIGKESGCYKVILDCDSKNTGFYEKCGLKLAGIEMEYRP</sequence>
<evidence type="ECO:0000256" key="1">
    <source>
        <dbReference type="RuleBase" id="RU365086"/>
    </source>
</evidence>
<dbReference type="PANTHER" id="PTHR13355">
    <property type="entry name" value="GLUCOSAMINE 6-PHOSPHATE N-ACETYLTRANSFERASE"/>
    <property type="match status" value="1"/>
</dbReference>
<proteinExistence type="inferred from homology"/>
<organism evidence="3 4">
    <name type="scientific">Candida boidinii</name>
    <name type="common">Yeast</name>
    <dbReference type="NCBI Taxonomy" id="5477"/>
    <lineage>
        <taxon>Eukaryota</taxon>
        <taxon>Fungi</taxon>
        <taxon>Dikarya</taxon>
        <taxon>Ascomycota</taxon>
        <taxon>Saccharomycotina</taxon>
        <taxon>Pichiomycetes</taxon>
        <taxon>Pichiales</taxon>
        <taxon>Pichiaceae</taxon>
        <taxon>Ogataea</taxon>
        <taxon>Ogataea/Candida clade</taxon>
    </lineage>
</organism>
<feature type="domain" description="N-acetyltransferase" evidence="2">
    <location>
        <begin position="12"/>
        <end position="154"/>
    </location>
</feature>
<gene>
    <name evidence="3" type="ORF">Cboi02_000366100</name>
</gene>
<reference evidence="3" key="1">
    <citation type="submission" date="2023-04" db="EMBL/GenBank/DDBJ databases">
        <title>Candida boidinii NBRC 10035.</title>
        <authorList>
            <person name="Ichikawa N."/>
            <person name="Sato H."/>
            <person name="Tonouchi N."/>
        </authorList>
    </citation>
    <scope>NUCLEOTIDE SEQUENCE</scope>
    <source>
        <strain evidence="3">NBRC 10035</strain>
    </source>
</reference>
<dbReference type="SUPFAM" id="SSF55729">
    <property type="entry name" value="Acyl-CoA N-acyltransferases (Nat)"/>
    <property type="match status" value="1"/>
</dbReference>
<keyword evidence="1" id="KW-0012">Acyltransferase</keyword>
<dbReference type="GO" id="GO:0004343">
    <property type="term" value="F:glucosamine 6-phosphate N-acetyltransferase activity"/>
    <property type="evidence" value="ECO:0007669"/>
    <property type="project" value="UniProtKB-UniRule"/>
</dbReference>
<comment type="catalytic activity">
    <reaction evidence="1">
        <text>D-glucosamine 6-phosphate + acetyl-CoA = N-acetyl-D-glucosamine 6-phosphate + CoA + H(+)</text>
        <dbReference type="Rhea" id="RHEA:10292"/>
        <dbReference type="ChEBI" id="CHEBI:15378"/>
        <dbReference type="ChEBI" id="CHEBI:57287"/>
        <dbReference type="ChEBI" id="CHEBI:57288"/>
        <dbReference type="ChEBI" id="CHEBI:57513"/>
        <dbReference type="ChEBI" id="CHEBI:58725"/>
        <dbReference type="EC" id="2.3.1.4"/>
    </reaction>
</comment>
<dbReference type="PROSITE" id="PS51186">
    <property type="entry name" value="GNAT"/>
    <property type="match status" value="1"/>
</dbReference>
<evidence type="ECO:0000313" key="4">
    <source>
        <dbReference type="Proteomes" id="UP001165120"/>
    </source>
</evidence>
<keyword evidence="4" id="KW-1185">Reference proteome</keyword>
<keyword evidence="1" id="KW-0808">Transferase</keyword>
<dbReference type="Gene3D" id="3.40.630.30">
    <property type="match status" value="1"/>
</dbReference>
<dbReference type="PANTHER" id="PTHR13355:SF11">
    <property type="entry name" value="GLUCOSAMINE 6-PHOSPHATE N-ACETYLTRANSFERASE"/>
    <property type="match status" value="1"/>
</dbReference>
<evidence type="ECO:0000259" key="2">
    <source>
        <dbReference type="PROSITE" id="PS51186"/>
    </source>
</evidence>
<name>A0A9W6T2C6_CANBO</name>
<dbReference type="EMBL" id="BSXN01001309">
    <property type="protein sequence ID" value="GME72564.1"/>
    <property type="molecule type" value="Genomic_DNA"/>
</dbReference>
<dbReference type="CDD" id="cd04301">
    <property type="entry name" value="NAT_SF"/>
    <property type="match status" value="1"/>
</dbReference>
<comment type="pathway">
    <text evidence="1">Nucleotide-sugar biosynthesis; UDP-N-acetyl-alpha-D-glucosamine biosynthesis; N-acetyl-alpha-D-glucosamine 1-phosphate from alpha-D-glucosamine 6-phosphate (route I): step 1/2.</text>
</comment>
<dbReference type="Proteomes" id="UP001165120">
    <property type="component" value="Unassembled WGS sequence"/>
</dbReference>